<keyword evidence="1 2" id="KW-0732">Signal</keyword>
<proteinExistence type="predicted"/>
<protein>
    <submittedName>
        <fullName evidence="4">Sugar ABC transporter substrate-binding protein</fullName>
    </submittedName>
</protein>
<evidence type="ECO:0000256" key="1">
    <source>
        <dbReference type="ARBA" id="ARBA00022729"/>
    </source>
</evidence>
<evidence type="ECO:0000256" key="2">
    <source>
        <dbReference type="SAM" id="SignalP"/>
    </source>
</evidence>
<dbReference type="RefSeq" id="WP_109033859.1">
    <property type="nucleotide sequence ID" value="NZ_CP029210.1"/>
</dbReference>
<keyword evidence="5" id="KW-1185">Reference proteome</keyword>
<dbReference type="InterPro" id="IPR003715">
    <property type="entry name" value="Poly_export_N"/>
</dbReference>
<dbReference type="GO" id="GO:0015159">
    <property type="term" value="F:polysaccharide transmembrane transporter activity"/>
    <property type="evidence" value="ECO:0007669"/>
    <property type="project" value="InterPro"/>
</dbReference>
<dbReference type="Pfam" id="PF02563">
    <property type="entry name" value="Poly_export"/>
    <property type="match status" value="1"/>
</dbReference>
<feature type="chain" id="PRO_5015880933" evidence="2">
    <location>
        <begin position="21"/>
        <end position="253"/>
    </location>
</feature>
<dbReference type="AlphaFoldDB" id="A0A2U8FM70"/>
<dbReference type="Gene3D" id="3.30.1950.10">
    <property type="entry name" value="wza like domain"/>
    <property type="match status" value="1"/>
</dbReference>
<dbReference type="PANTHER" id="PTHR33619">
    <property type="entry name" value="POLYSACCHARIDE EXPORT PROTEIN GFCE-RELATED"/>
    <property type="match status" value="1"/>
</dbReference>
<feature type="signal peptide" evidence="2">
    <location>
        <begin position="1"/>
        <end position="20"/>
    </location>
</feature>
<gene>
    <name evidence="4" type="ORF">DEH84_00755</name>
</gene>
<sequence>MKLPLIALCLAALSACTPMGNLTPSAEMARLRVLTPADVARMAAEPTRVHPGDTLRIIRDAQDGAMDLRNLVEDSQTQLYVVRPDGSFSYRHAGRIQAGGKTPDELAQTLRERLASVYREPGVTINIVSSPSSKVVIGGAVRTPAAFDMSAVATVEQGLFATGGLLPTADPRRVALLRLDGAQRYQLYFIDFSGLLDGVTGLPTLAFRRGDILFVPKAWAGNMGDGVDVYINQLLPFTRSLGVSYSWGETKIK</sequence>
<dbReference type="OrthoDB" id="9815244at2"/>
<dbReference type="Proteomes" id="UP000244892">
    <property type="component" value="Chromosome"/>
</dbReference>
<dbReference type="EMBL" id="CP029210">
    <property type="protein sequence ID" value="AWI52141.1"/>
    <property type="molecule type" value="Genomic_DNA"/>
</dbReference>
<evidence type="ECO:0000313" key="4">
    <source>
        <dbReference type="EMBL" id="AWI52141.1"/>
    </source>
</evidence>
<evidence type="ECO:0000313" key="5">
    <source>
        <dbReference type="Proteomes" id="UP000244892"/>
    </source>
</evidence>
<dbReference type="PROSITE" id="PS51257">
    <property type="entry name" value="PROKAR_LIPOPROTEIN"/>
    <property type="match status" value="1"/>
</dbReference>
<evidence type="ECO:0000259" key="3">
    <source>
        <dbReference type="Pfam" id="PF02563"/>
    </source>
</evidence>
<dbReference type="PANTHER" id="PTHR33619:SF3">
    <property type="entry name" value="POLYSACCHARIDE EXPORT PROTEIN GFCE-RELATED"/>
    <property type="match status" value="1"/>
</dbReference>
<dbReference type="KEGG" id="aon:DEH84_00755"/>
<dbReference type="Gene3D" id="3.10.560.10">
    <property type="entry name" value="Outer membrane lipoprotein wza domain like"/>
    <property type="match status" value="1"/>
</dbReference>
<dbReference type="InterPro" id="IPR049712">
    <property type="entry name" value="Poly_export"/>
</dbReference>
<accession>A0A2U8FM70</accession>
<name>A0A2U8FM70_9BURK</name>
<feature type="domain" description="Polysaccharide export protein N-terminal" evidence="3">
    <location>
        <begin position="45"/>
        <end position="127"/>
    </location>
</feature>
<organism evidence="4 5">
    <name type="scientific">Aquabacterium olei</name>
    <dbReference type="NCBI Taxonomy" id="1296669"/>
    <lineage>
        <taxon>Bacteria</taxon>
        <taxon>Pseudomonadati</taxon>
        <taxon>Pseudomonadota</taxon>
        <taxon>Betaproteobacteria</taxon>
        <taxon>Burkholderiales</taxon>
        <taxon>Aquabacterium</taxon>
    </lineage>
</organism>
<reference evidence="4 5" key="1">
    <citation type="submission" date="2018-05" db="EMBL/GenBank/DDBJ databases">
        <title>complete genome sequence of Aquabacterium olei NBRC 110486.</title>
        <authorList>
            <person name="Tang B."/>
            <person name="Chang J."/>
            <person name="Zhang L."/>
            <person name="Yang H."/>
        </authorList>
    </citation>
    <scope>NUCLEOTIDE SEQUENCE [LARGE SCALE GENOMIC DNA]</scope>
    <source>
        <strain evidence="4 5">NBRC 110486</strain>
    </source>
</reference>